<sequence>MTSWAGKLQNQIFHKEQFDSITLTEDCLDKSLDFNFKKLYSDSDNVFSSEEDINEKQSSAQHTVSLDEICTNINPDSKDKMPSEPFPTIITSTDPDTKENAVNRFRCDFEGCSRTYSTVGNLRTHLKTHKGEYRFKCSESDCGKAFLTSYSLKIHIRVHTKVKPYECQEQGCDKAFNTRYRLRAHQRLHNGRTFNCESDGCNKFFTTLSDLKKHIRTHTREKPYKCTFDLCGKAFTASHHLKTHIRIHTGEKPYACNETVECSRAFSTQHSLKSHIKTHQRHEKIFNPEAVADTESFDPSKPDENLILPVDDSKNGFIMHEDGSTSDVDKLLMESTARPDGAFEENMYYTVASTTPENLLNNNYVFTQIMPEKHAAVIEEEFEMANRLKDYAAVATENEPLQLLFNIGTENIENVKENETLINTRDELDGNTVISEFQNSGINLDNIDIKKDFDLSNFNLMDDTSKTNGQSKIKILSHKTISTGAESTENNTAHILSEDSGNNSDWMSLLNGNSSDLNLEERNNNEYFVLGLEQNLNATNTNDNLLDKNQDMQNLTNPPQPETWTNSNINQDGCCGNPNACCNTYQDIPTAAPTQYDNVLNSQPSIVQPLVSNSSPSEGFNTMLNLAQSQMFSCKTKPNSGQGCVEKGEQCCVVVCLKTIDQLKQMLTLAAGCNNFQTLTLGVTRGGNCGA</sequence>
<feature type="domain" description="C2H2-type" evidence="6">
    <location>
        <begin position="224"/>
        <end position="253"/>
    </location>
</feature>
<keyword evidence="3 5" id="KW-0863">Zinc-finger</keyword>
<evidence type="ECO:0000259" key="6">
    <source>
        <dbReference type="PROSITE" id="PS50157"/>
    </source>
</evidence>
<dbReference type="SUPFAM" id="SSF57667">
    <property type="entry name" value="beta-beta-alpha zinc fingers"/>
    <property type="match status" value="4"/>
</dbReference>
<dbReference type="PANTHER" id="PTHR19818:SF157">
    <property type="entry name" value="C2H2-TYPE DOMAIN-CONTAINING PROTEIN"/>
    <property type="match status" value="1"/>
</dbReference>
<feature type="domain" description="C2H2-type" evidence="6">
    <location>
        <begin position="135"/>
        <end position="164"/>
    </location>
</feature>
<organism evidence="7 8">
    <name type="scientific">Phyllotreta striolata</name>
    <name type="common">Striped flea beetle</name>
    <name type="synonym">Crioceris striolata</name>
    <dbReference type="NCBI Taxonomy" id="444603"/>
    <lineage>
        <taxon>Eukaryota</taxon>
        <taxon>Metazoa</taxon>
        <taxon>Ecdysozoa</taxon>
        <taxon>Arthropoda</taxon>
        <taxon>Hexapoda</taxon>
        <taxon>Insecta</taxon>
        <taxon>Pterygota</taxon>
        <taxon>Neoptera</taxon>
        <taxon>Endopterygota</taxon>
        <taxon>Coleoptera</taxon>
        <taxon>Polyphaga</taxon>
        <taxon>Cucujiformia</taxon>
        <taxon>Chrysomeloidea</taxon>
        <taxon>Chrysomelidae</taxon>
        <taxon>Galerucinae</taxon>
        <taxon>Alticini</taxon>
        <taxon>Phyllotreta</taxon>
    </lineage>
</organism>
<dbReference type="Pfam" id="PF00096">
    <property type="entry name" value="zf-C2H2"/>
    <property type="match status" value="6"/>
</dbReference>
<dbReference type="OrthoDB" id="6145499at2759"/>
<dbReference type="Proteomes" id="UP001153712">
    <property type="component" value="Chromosome 1"/>
</dbReference>
<dbReference type="FunFam" id="3.30.160.60:FF:000397">
    <property type="entry name" value="Metal regulatory transcription factor 1"/>
    <property type="match status" value="1"/>
</dbReference>
<keyword evidence="8" id="KW-1185">Reference proteome</keyword>
<evidence type="ECO:0000256" key="5">
    <source>
        <dbReference type="PROSITE-ProRule" id="PRU00042"/>
    </source>
</evidence>
<dbReference type="GO" id="GO:0008270">
    <property type="term" value="F:zinc ion binding"/>
    <property type="evidence" value="ECO:0007669"/>
    <property type="project" value="UniProtKB-KW"/>
</dbReference>
<dbReference type="PANTHER" id="PTHR19818">
    <property type="entry name" value="ZINC FINGER PROTEIN ZIC AND GLI"/>
    <property type="match status" value="1"/>
</dbReference>
<gene>
    <name evidence="7" type="ORF">PHYEVI_LOCUS724</name>
</gene>
<dbReference type="FunFam" id="3.30.160.60:FF:000446">
    <property type="entry name" value="Zinc finger protein"/>
    <property type="match status" value="1"/>
</dbReference>
<dbReference type="EMBL" id="OU900094">
    <property type="protein sequence ID" value="CAG9854260.1"/>
    <property type="molecule type" value="Genomic_DNA"/>
</dbReference>
<dbReference type="GO" id="GO:0005634">
    <property type="term" value="C:nucleus"/>
    <property type="evidence" value="ECO:0007669"/>
    <property type="project" value="UniProtKB-ARBA"/>
</dbReference>
<dbReference type="PROSITE" id="PS50157">
    <property type="entry name" value="ZINC_FINGER_C2H2_2"/>
    <property type="match status" value="6"/>
</dbReference>
<feature type="domain" description="C2H2-type" evidence="6">
    <location>
        <begin position="105"/>
        <end position="134"/>
    </location>
</feature>
<accession>A0A9N9TFA6</accession>
<reference evidence="7" key="1">
    <citation type="submission" date="2022-01" db="EMBL/GenBank/DDBJ databases">
        <authorList>
            <person name="King R."/>
        </authorList>
    </citation>
    <scope>NUCLEOTIDE SEQUENCE</scope>
</reference>
<feature type="domain" description="C2H2-type" evidence="6">
    <location>
        <begin position="254"/>
        <end position="284"/>
    </location>
</feature>
<dbReference type="FunFam" id="3.30.160.60:FF:000370">
    <property type="entry name" value="Metal regulatory transcription factor 1"/>
    <property type="match status" value="1"/>
</dbReference>
<keyword evidence="1" id="KW-0479">Metal-binding</keyword>
<name>A0A9N9TFA6_PHYSR</name>
<dbReference type="FunFam" id="3.30.160.60:FF:000072">
    <property type="entry name" value="zinc finger protein 143 isoform X1"/>
    <property type="match status" value="2"/>
</dbReference>
<dbReference type="InterPro" id="IPR050329">
    <property type="entry name" value="GLI_C2H2-zinc-finger"/>
</dbReference>
<evidence type="ECO:0000256" key="4">
    <source>
        <dbReference type="ARBA" id="ARBA00022833"/>
    </source>
</evidence>
<dbReference type="GO" id="GO:0045944">
    <property type="term" value="P:positive regulation of transcription by RNA polymerase II"/>
    <property type="evidence" value="ECO:0007669"/>
    <property type="project" value="UniProtKB-ARBA"/>
</dbReference>
<keyword evidence="4" id="KW-0862">Zinc</keyword>
<proteinExistence type="predicted"/>
<evidence type="ECO:0000313" key="8">
    <source>
        <dbReference type="Proteomes" id="UP001153712"/>
    </source>
</evidence>
<dbReference type="SMART" id="SM00355">
    <property type="entry name" value="ZnF_C2H2"/>
    <property type="match status" value="6"/>
</dbReference>
<keyword evidence="2" id="KW-0677">Repeat</keyword>
<dbReference type="InterPro" id="IPR013087">
    <property type="entry name" value="Znf_C2H2_type"/>
</dbReference>
<dbReference type="Gene3D" id="3.30.160.60">
    <property type="entry name" value="Classic Zinc Finger"/>
    <property type="match status" value="6"/>
</dbReference>
<feature type="domain" description="C2H2-type" evidence="6">
    <location>
        <begin position="165"/>
        <end position="194"/>
    </location>
</feature>
<protein>
    <recommendedName>
        <fullName evidence="6">C2H2-type domain-containing protein</fullName>
    </recommendedName>
</protein>
<dbReference type="InterPro" id="IPR036236">
    <property type="entry name" value="Znf_C2H2_sf"/>
</dbReference>
<dbReference type="AlphaFoldDB" id="A0A9N9TFA6"/>
<evidence type="ECO:0000256" key="3">
    <source>
        <dbReference type="ARBA" id="ARBA00022771"/>
    </source>
</evidence>
<dbReference type="PROSITE" id="PS00028">
    <property type="entry name" value="ZINC_FINGER_C2H2_1"/>
    <property type="match status" value="5"/>
</dbReference>
<evidence type="ECO:0000256" key="1">
    <source>
        <dbReference type="ARBA" id="ARBA00022723"/>
    </source>
</evidence>
<feature type="domain" description="C2H2-type" evidence="6">
    <location>
        <begin position="194"/>
        <end position="223"/>
    </location>
</feature>
<dbReference type="GO" id="GO:0000978">
    <property type="term" value="F:RNA polymerase II cis-regulatory region sequence-specific DNA binding"/>
    <property type="evidence" value="ECO:0007669"/>
    <property type="project" value="TreeGrafter"/>
</dbReference>
<evidence type="ECO:0000313" key="7">
    <source>
        <dbReference type="EMBL" id="CAG9854260.1"/>
    </source>
</evidence>
<dbReference type="FunFam" id="3.30.160.60:FF:000349">
    <property type="entry name" value="metal regulatory transcription factor 1"/>
    <property type="match status" value="1"/>
</dbReference>
<evidence type="ECO:0000256" key="2">
    <source>
        <dbReference type="ARBA" id="ARBA00022737"/>
    </source>
</evidence>
<dbReference type="GO" id="GO:0000981">
    <property type="term" value="F:DNA-binding transcription factor activity, RNA polymerase II-specific"/>
    <property type="evidence" value="ECO:0007669"/>
    <property type="project" value="TreeGrafter"/>
</dbReference>